<dbReference type="PROSITE" id="PS50157">
    <property type="entry name" value="ZINC_FINGER_C2H2_2"/>
    <property type="match status" value="1"/>
</dbReference>
<proteinExistence type="predicted"/>
<dbReference type="RefSeq" id="XP_024340024.1">
    <property type="nucleotide sequence ID" value="XM_024485005.1"/>
</dbReference>
<keyword evidence="1" id="KW-0479">Metal-binding</keyword>
<dbReference type="Pfam" id="PF00096">
    <property type="entry name" value="zf-C2H2"/>
    <property type="match status" value="1"/>
</dbReference>
<dbReference type="Gene3D" id="3.30.160.60">
    <property type="entry name" value="Classic Zinc Finger"/>
    <property type="match status" value="1"/>
</dbReference>
<dbReference type="OrthoDB" id="8922241at2759"/>
<evidence type="ECO:0000313" key="4">
    <source>
        <dbReference type="Proteomes" id="UP000194127"/>
    </source>
</evidence>
<feature type="domain" description="C2H2-type" evidence="2">
    <location>
        <begin position="262"/>
        <end position="287"/>
    </location>
</feature>
<evidence type="ECO:0000259" key="2">
    <source>
        <dbReference type="PROSITE" id="PS50157"/>
    </source>
</evidence>
<evidence type="ECO:0000313" key="3">
    <source>
        <dbReference type="EMBL" id="OSX63230.1"/>
    </source>
</evidence>
<dbReference type="SMART" id="SM00355">
    <property type="entry name" value="ZnF_C2H2"/>
    <property type="match status" value="2"/>
</dbReference>
<dbReference type="SUPFAM" id="SSF57667">
    <property type="entry name" value="beta-beta-alpha zinc fingers"/>
    <property type="match status" value="1"/>
</dbReference>
<dbReference type="GeneID" id="36329954"/>
<gene>
    <name evidence="3" type="ORF">POSPLADRAFT_1139173</name>
</gene>
<dbReference type="STRING" id="670580.A0A1X6N3Y0"/>
<dbReference type="InterPro" id="IPR036236">
    <property type="entry name" value="Znf_C2H2_sf"/>
</dbReference>
<dbReference type="InterPro" id="IPR013087">
    <property type="entry name" value="Znf_C2H2_type"/>
</dbReference>
<keyword evidence="4" id="KW-1185">Reference proteome</keyword>
<dbReference type="Proteomes" id="UP000194127">
    <property type="component" value="Unassembled WGS sequence"/>
</dbReference>
<dbReference type="EMBL" id="KZ110595">
    <property type="protein sequence ID" value="OSX63230.1"/>
    <property type="molecule type" value="Genomic_DNA"/>
</dbReference>
<dbReference type="GO" id="GO:0008270">
    <property type="term" value="F:zinc ion binding"/>
    <property type="evidence" value="ECO:0007669"/>
    <property type="project" value="UniProtKB-KW"/>
</dbReference>
<dbReference type="PROSITE" id="PS00028">
    <property type="entry name" value="ZINC_FINGER_C2H2_1"/>
    <property type="match status" value="2"/>
</dbReference>
<name>A0A1X6N3Y0_9APHY</name>
<reference evidence="3 4" key="1">
    <citation type="submission" date="2017-04" db="EMBL/GenBank/DDBJ databases">
        <title>Genome Sequence of the Model Brown-Rot Fungus Postia placenta SB12.</title>
        <authorList>
            <consortium name="DOE Joint Genome Institute"/>
            <person name="Gaskell J."/>
            <person name="Kersten P."/>
            <person name="Larrondo L.F."/>
            <person name="Canessa P."/>
            <person name="Martinez D."/>
            <person name="Hibbett D."/>
            <person name="Schmoll M."/>
            <person name="Kubicek C.P."/>
            <person name="Martinez A.T."/>
            <person name="Yadav J."/>
            <person name="Master E."/>
            <person name="Magnuson J.K."/>
            <person name="James T."/>
            <person name="Yaver D."/>
            <person name="Berka R."/>
            <person name="Labutti K."/>
            <person name="Lipzen A."/>
            <person name="Aerts A."/>
            <person name="Barry K."/>
            <person name="Henrissat B."/>
            <person name="Blanchette R."/>
            <person name="Grigoriev I."/>
            <person name="Cullen D."/>
        </authorList>
    </citation>
    <scope>NUCLEOTIDE SEQUENCE [LARGE SCALE GENOMIC DNA]</scope>
    <source>
        <strain evidence="3 4">MAD-698-R-SB12</strain>
    </source>
</reference>
<keyword evidence="1" id="KW-0863">Zinc-finger</keyword>
<evidence type="ECO:0000256" key="1">
    <source>
        <dbReference type="PROSITE-ProRule" id="PRU00042"/>
    </source>
</evidence>
<dbReference type="AlphaFoldDB" id="A0A1X6N3Y0"/>
<protein>
    <recommendedName>
        <fullName evidence="2">C2H2-type domain-containing protein</fullName>
    </recommendedName>
</protein>
<organism evidence="3 4">
    <name type="scientific">Postia placenta MAD-698-R-SB12</name>
    <dbReference type="NCBI Taxonomy" id="670580"/>
    <lineage>
        <taxon>Eukaryota</taxon>
        <taxon>Fungi</taxon>
        <taxon>Dikarya</taxon>
        <taxon>Basidiomycota</taxon>
        <taxon>Agaricomycotina</taxon>
        <taxon>Agaricomycetes</taxon>
        <taxon>Polyporales</taxon>
        <taxon>Adustoporiaceae</taxon>
        <taxon>Rhodonia</taxon>
    </lineage>
</organism>
<keyword evidence="1" id="KW-0862">Zinc</keyword>
<sequence>MSSQYFYYNAQTPAANGNTGAYGVAPEQIPSFDYPPLQHLAGTEPSARPDRTENNEALLMNTRRVSCPPKFGHMVTDNWCQTLLPDDIFPVVPGFEMMPSTTLDGARGYQSTLGPGFSREVARWHTVIADGDETNQPSEPDLFAHIDLHILDLVAMGSGHGDLEELCSHYTPVGVSSVPMPGLRPVGQYINITQNIVASGSRDATEAPQDGVLPTAGTSDAPAYIFKRRRSSTKADRKSTSRRTRAPAIIATTPDRTAQGPIRCKICKKKFAHRQNLNRHVRTTHLGGCKWDCVICGTKISRHDALRRHLDNIHKLSGLEAQQIITFVGEKMYAAM</sequence>
<accession>A0A1X6N3Y0</accession>